<evidence type="ECO:0000313" key="1">
    <source>
        <dbReference type="EMBL" id="KAI0056736.1"/>
    </source>
</evidence>
<organism evidence="1 2">
    <name type="scientific">Artomyces pyxidatus</name>
    <dbReference type="NCBI Taxonomy" id="48021"/>
    <lineage>
        <taxon>Eukaryota</taxon>
        <taxon>Fungi</taxon>
        <taxon>Dikarya</taxon>
        <taxon>Basidiomycota</taxon>
        <taxon>Agaricomycotina</taxon>
        <taxon>Agaricomycetes</taxon>
        <taxon>Russulales</taxon>
        <taxon>Auriscalpiaceae</taxon>
        <taxon>Artomyces</taxon>
    </lineage>
</organism>
<dbReference type="Proteomes" id="UP000814140">
    <property type="component" value="Unassembled WGS sequence"/>
</dbReference>
<evidence type="ECO:0000313" key="2">
    <source>
        <dbReference type="Proteomes" id="UP000814140"/>
    </source>
</evidence>
<proteinExistence type="predicted"/>
<reference evidence="1" key="1">
    <citation type="submission" date="2021-03" db="EMBL/GenBank/DDBJ databases">
        <authorList>
            <consortium name="DOE Joint Genome Institute"/>
            <person name="Ahrendt S."/>
            <person name="Looney B.P."/>
            <person name="Miyauchi S."/>
            <person name="Morin E."/>
            <person name="Drula E."/>
            <person name="Courty P.E."/>
            <person name="Chicoki N."/>
            <person name="Fauchery L."/>
            <person name="Kohler A."/>
            <person name="Kuo A."/>
            <person name="Labutti K."/>
            <person name="Pangilinan J."/>
            <person name="Lipzen A."/>
            <person name="Riley R."/>
            <person name="Andreopoulos W."/>
            <person name="He G."/>
            <person name="Johnson J."/>
            <person name="Barry K.W."/>
            <person name="Grigoriev I.V."/>
            <person name="Nagy L."/>
            <person name="Hibbett D."/>
            <person name="Henrissat B."/>
            <person name="Matheny P.B."/>
            <person name="Labbe J."/>
            <person name="Martin F."/>
        </authorList>
    </citation>
    <scope>NUCLEOTIDE SEQUENCE</scope>
    <source>
        <strain evidence="1">HHB10654</strain>
    </source>
</reference>
<comment type="caution">
    <text evidence="1">The sequence shown here is derived from an EMBL/GenBank/DDBJ whole genome shotgun (WGS) entry which is preliminary data.</text>
</comment>
<reference evidence="1" key="2">
    <citation type="journal article" date="2022" name="New Phytol.">
        <title>Evolutionary transition to the ectomycorrhizal habit in the genomes of a hyperdiverse lineage of mushroom-forming fungi.</title>
        <authorList>
            <person name="Looney B."/>
            <person name="Miyauchi S."/>
            <person name="Morin E."/>
            <person name="Drula E."/>
            <person name="Courty P.E."/>
            <person name="Kohler A."/>
            <person name="Kuo A."/>
            <person name="LaButti K."/>
            <person name="Pangilinan J."/>
            <person name="Lipzen A."/>
            <person name="Riley R."/>
            <person name="Andreopoulos W."/>
            <person name="He G."/>
            <person name="Johnson J."/>
            <person name="Nolan M."/>
            <person name="Tritt A."/>
            <person name="Barry K.W."/>
            <person name="Grigoriev I.V."/>
            <person name="Nagy L.G."/>
            <person name="Hibbett D."/>
            <person name="Henrissat B."/>
            <person name="Matheny P.B."/>
            <person name="Labbe J."/>
            <person name="Martin F.M."/>
        </authorList>
    </citation>
    <scope>NUCLEOTIDE SEQUENCE</scope>
    <source>
        <strain evidence="1">HHB10654</strain>
    </source>
</reference>
<keyword evidence="2" id="KW-1185">Reference proteome</keyword>
<protein>
    <submittedName>
        <fullName evidence="1">Uncharacterized protein</fullName>
    </submittedName>
</protein>
<dbReference type="EMBL" id="MU277259">
    <property type="protein sequence ID" value="KAI0056736.1"/>
    <property type="molecule type" value="Genomic_DNA"/>
</dbReference>
<sequence>MADHRIDATVEDIDKAVKLEMQSSVFTDAPSLTRPWPPRLQLPSAHPPATIPSSAAVPDPLSDPNYIFPSPPLDIVWRDEHSSSPSAPYSRMSQTRPDIAATLRPPCKSSKSRAWWRTLHIPLAQDRRSLYGLVFARRSLALWHVDRSGALASAVFDVHEEPWKLIQVIAGLMYMDPAQLGWDPTMKMYGKDADGVFQEPPRPSYEWEPADGEEGGGGTWLVTMNKPGAEDDADPETEDFVLWRAPSLSRAEVIKGRATRVWKKADMPLPPSERHMFVFKDTWCDAKRMIEVVRVNGEVDSTLLLLRRSLVHHKDPIDLLTPQYQLVGDPDTEATVAVFTWDKDYFKSFTGTASVPRNRIHSRPVLSSFGWPLLVFRDLVELCGALQDAIIGHKWLYEQGVVHRDISPTNILITGLEKPNRGILIDLDNACEIEVYRPVVGSGHGVGTVPVMSGEVITKTAYFEFSGHTVPVLYHFYHDLESFCWLLCWMGMCREGPGQGRVSWPDDPVREDIEVVTSELFEEQNFLKIASNKHGRDAAWIFPHRPGTSRSSTTELEKIITERADWNSNNEDFEAMELGVEDRLAVMWNSPHDAQFRAGTEFKRERNESGDAGGLGTPVQADEGDSSTAMPGLPPHPPSPSPASPRKKHRVN</sequence>
<name>A0ACB8SM05_9AGAM</name>
<accession>A0ACB8SM05</accession>
<gene>
    <name evidence="1" type="ORF">BV25DRAFT_1995433</name>
</gene>